<evidence type="ECO:0000256" key="3">
    <source>
        <dbReference type="ARBA" id="ARBA00022691"/>
    </source>
</evidence>
<dbReference type="EMBL" id="FNCV01000006">
    <property type="protein sequence ID" value="SDH36335.1"/>
    <property type="molecule type" value="Genomic_DNA"/>
</dbReference>
<dbReference type="InterPro" id="IPR036388">
    <property type="entry name" value="WH-like_DNA-bd_sf"/>
</dbReference>
<feature type="domain" description="O-methyltransferase C-terminal" evidence="5">
    <location>
        <begin position="197"/>
        <end position="377"/>
    </location>
</feature>
<feature type="region of interest" description="Disordered" evidence="4">
    <location>
        <begin position="1"/>
        <end position="20"/>
    </location>
</feature>
<dbReference type="InterPro" id="IPR016461">
    <property type="entry name" value="COMT-like"/>
</dbReference>
<protein>
    <submittedName>
        <fullName evidence="7">Demethylspheroidene O-methyltransferase</fullName>
    </submittedName>
</protein>
<keyword evidence="1 7" id="KW-0489">Methyltransferase</keyword>
<evidence type="ECO:0000313" key="7">
    <source>
        <dbReference type="EMBL" id="SDH36335.1"/>
    </source>
</evidence>
<dbReference type="SUPFAM" id="SSF53335">
    <property type="entry name" value="S-adenosyl-L-methionine-dependent methyltransferases"/>
    <property type="match status" value="1"/>
</dbReference>
<evidence type="ECO:0000313" key="8">
    <source>
        <dbReference type="Proteomes" id="UP000217076"/>
    </source>
</evidence>
<dbReference type="OrthoDB" id="7418600at2"/>
<evidence type="ECO:0000256" key="4">
    <source>
        <dbReference type="SAM" id="MobiDB-lite"/>
    </source>
</evidence>
<dbReference type="Pfam" id="PF08100">
    <property type="entry name" value="Dimerisation"/>
    <property type="match status" value="1"/>
</dbReference>
<dbReference type="RefSeq" id="WP_092619466.1">
    <property type="nucleotide sequence ID" value="NZ_FNCV01000006.1"/>
</dbReference>
<keyword evidence="3" id="KW-0949">S-adenosyl-L-methionine</keyword>
<proteinExistence type="predicted"/>
<dbReference type="Proteomes" id="UP000217076">
    <property type="component" value="Unassembled WGS sequence"/>
</dbReference>
<feature type="domain" description="O-methyltransferase dimerisation" evidence="6">
    <location>
        <begin position="71"/>
        <end position="146"/>
    </location>
</feature>
<dbReference type="InterPro" id="IPR012967">
    <property type="entry name" value="COMT_dimerisation"/>
</dbReference>
<keyword evidence="2 7" id="KW-0808">Transferase</keyword>
<accession>A0A1G8BSY4</accession>
<name>A0A1G8BSY4_9PROT</name>
<dbReference type="SUPFAM" id="SSF46785">
    <property type="entry name" value="Winged helix' DNA-binding domain"/>
    <property type="match status" value="1"/>
</dbReference>
<reference evidence="8" key="1">
    <citation type="submission" date="2016-10" db="EMBL/GenBank/DDBJ databases">
        <authorList>
            <person name="Varghese N."/>
            <person name="Submissions S."/>
        </authorList>
    </citation>
    <scope>NUCLEOTIDE SEQUENCE [LARGE SCALE GENOMIC DNA]</scope>
    <source>
        <strain evidence="8">930I</strain>
    </source>
</reference>
<dbReference type="GO" id="GO:0032259">
    <property type="term" value="P:methylation"/>
    <property type="evidence" value="ECO:0007669"/>
    <property type="project" value="UniProtKB-KW"/>
</dbReference>
<sequence>MAAERSPTDSTSDSDPKTGLARLKAGPGFLFGERWVRLRNRLLADARFHRFAADFPLTAWLARKRSREVFDLAAGFVYSQVLLACLKLEVFEALSGPAQETAELARRFDLSMSATRRLLEAAAALRLTQKMGPDLWSLGDLGAALMGNPGGLAMIAHHPMLYTDLADPVALLKGESRPTELERFWAYATADDRGDLNTSATDAYTRLMADSQSLIADDILDAYPVGQHHRLLDVGGGEGVFLSAALGRAGGLKGTVFDLPSVVARAAERLDGAGLGSRAETVGGDFTADALPSGHDLISLVRIVHDHDDDVVAGLLARVRAALPEGGTLLLAEPMAGTPGAEAMGAAYFGFYLMAMGSGRPRTEGELTAMLRRAGFATVTPLKTRRPLLTSVLVARP</sequence>
<gene>
    <name evidence="7" type="ORF">SAMN05421742_106114</name>
</gene>
<dbReference type="PROSITE" id="PS51683">
    <property type="entry name" value="SAM_OMT_II"/>
    <property type="match status" value="1"/>
</dbReference>
<dbReference type="AlphaFoldDB" id="A0A1G8BSY4"/>
<dbReference type="GO" id="GO:0008171">
    <property type="term" value="F:O-methyltransferase activity"/>
    <property type="evidence" value="ECO:0007669"/>
    <property type="project" value="InterPro"/>
</dbReference>
<organism evidence="7 8">
    <name type="scientific">Roseospirillum parvum</name>
    <dbReference type="NCBI Taxonomy" id="83401"/>
    <lineage>
        <taxon>Bacteria</taxon>
        <taxon>Pseudomonadati</taxon>
        <taxon>Pseudomonadota</taxon>
        <taxon>Alphaproteobacteria</taxon>
        <taxon>Rhodospirillales</taxon>
        <taxon>Rhodospirillaceae</taxon>
        <taxon>Roseospirillum</taxon>
    </lineage>
</organism>
<dbReference type="Gene3D" id="3.40.50.150">
    <property type="entry name" value="Vaccinia Virus protein VP39"/>
    <property type="match status" value="1"/>
</dbReference>
<evidence type="ECO:0000256" key="2">
    <source>
        <dbReference type="ARBA" id="ARBA00022679"/>
    </source>
</evidence>
<dbReference type="GO" id="GO:0046983">
    <property type="term" value="F:protein dimerization activity"/>
    <property type="evidence" value="ECO:0007669"/>
    <property type="project" value="InterPro"/>
</dbReference>
<dbReference type="Gene3D" id="1.10.287.1350">
    <property type="match status" value="1"/>
</dbReference>
<dbReference type="STRING" id="83401.SAMN05421742_106114"/>
<evidence type="ECO:0000256" key="1">
    <source>
        <dbReference type="ARBA" id="ARBA00022603"/>
    </source>
</evidence>
<dbReference type="PANTHER" id="PTHR43712:SF2">
    <property type="entry name" value="O-METHYLTRANSFERASE CICE"/>
    <property type="match status" value="1"/>
</dbReference>
<evidence type="ECO:0000259" key="5">
    <source>
        <dbReference type="Pfam" id="PF00891"/>
    </source>
</evidence>
<dbReference type="Pfam" id="PF00891">
    <property type="entry name" value="Methyltransf_2"/>
    <property type="match status" value="1"/>
</dbReference>
<dbReference type="PANTHER" id="PTHR43712">
    <property type="entry name" value="PUTATIVE (AFU_ORTHOLOGUE AFUA_4G14580)-RELATED"/>
    <property type="match status" value="1"/>
</dbReference>
<dbReference type="InterPro" id="IPR029063">
    <property type="entry name" value="SAM-dependent_MTases_sf"/>
</dbReference>
<evidence type="ECO:0000259" key="6">
    <source>
        <dbReference type="Pfam" id="PF08100"/>
    </source>
</evidence>
<dbReference type="InterPro" id="IPR036390">
    <property type="entry name" value="WH_DNA-bd_sf"/>
</dbReference>
<keyword evidence="8" id="KW-1185">Reference proteome</keyword>
<dbReference type="CDD" id="cd02440">
    <property type="entry name" value="AdoMet_MTases"/>
    <property type="match status" value="1"/>
</dbReference>
<dbReference type="Gene3D" id="1.10.10.10">
    <property type="entry name" value="Winged helix-like DNA-binding domain superfamily/Winged helix DNA-binding domain"/>
    <property type="match status" value="1"/>
</dbReference>
<dbReference type="InterPro" id="IPR001077">
    <property type="entry name" value="COMT_C"/>
</dbReference>